<dbReference type="GO" id="GO:0003676">
    <property type="term" value="F:nucleic acid binding"/>
    <property type="evidence" value="ECO:0007669"/>
    <property type="project" value="InterPro"/>
</dbReference>
<dbReference type="Gene3D" id="4.10.60.10">
    <property type="entry name" value="Zinc finger, CCHC-type"/>
    <property type="match status" value="1"/>
</dbReference>
<dbReference type="GO" id="GO:0008270">
    <property type="term" value="F:zinc ion binding"/>
    <property type="evidence" value="ECO:0007669"/>
    <property type="project" value="UniProtKB-KW"/>
</dbReference>
<dbReference type="PANTHER" id="PTHR40389:SF3">
    <property type="entry name" value="IGE-BINDING PROTEIN"/>
    <property type="match status" value="1"/>
</dbReference>
<dbReference type="SUPFAM" id="SSF47353">
    <property type="entry name" value="Retrovirus capsid dimerization domain-like"/>
    <property type="match status" value="1"/>
</dbReference>
<feature type="region of interest" description="Disordered" evidence="2">
    <location>
        <begin position="230"/>
        <end position="256"/>
    </location>
</feature>
<dbReference type="InterPro" id="IPR045345">
    <property type="entry name" value="Gag_p24_C"/>
</dbReference>
<evidence type="ECO:0000259" key="3">
    <source>
        <dbReference type="PROSITE" id="PS50158"/>
    </source>
</evidence>
<dbReference type="AlphaFoldDB" id="A0AA40IBW6"/>
<dbReference type="PROSITE" id="PS50158">
    <property type="entry name" value="ZF_CCHC"/>
    <property type="match status" value="1"/>
</dbReference>
<gene>
    <name evidence="4" type="ORF">QTO34_000679</name>
</gene>
<dbReference type="PANTHER" id="PTHR40389">
    <property type="entry name" value="ENDOGENOUS RETROVIRUS GROUP K MEMBER 24 GAG POLYPROTEIN-RELATED"/>
    <property type="match status" value="1"/>
</dbReference>
<keyword evidence="1" id="KW-0862">Zinc</keyword>
<dbReference type="Proteomes" id="UP001177744">
    <property type="component" value="Unassembled WGS sequence"/>
</dbReference>
<proteinExistence type="predicted"/>
<dbReference type="EMBL" id="JAULJE010000001">
    <property type="protein sequence ID" value="KAK1346819.1"/>
    <property type="molecule type" value="Genomic_DNA"/>
</dbReference>
<comment type="caution">
    <text evidence="4">The sequence shown here is derived from an EMBL/GenBank/DDBJ whole genome shotgun (WGS) entry which is preliminary data.</text>
</comment>
<dbReference type="Pfam" id="PF14787">
    <property type="entry name" value="zf-CCHC_5"/>
    <property type="match status" value="1"/>
</dbReference>
<protein>
    <recommendedName>
        <fullName evidence="3">CCHC-type domain-containing protein</fullName>
    </recommendedName>
</protein>
<evidence type="ECO:0000313" key="4">
    <source>
        <dbReference type="EMBL" id="KAK1346819.1"/>
    </source>
</evidence>
<dbReference type="InterPro" id="IPR008916">
    <property type="entry name" value="Retrov_capsid_C"/>
</dbReference>
<dbReference type="Pfam" id="PF19317">
    <property type="entry name" value="Gag_p24_C"/>
    <property type="match status" value="1"/>
</dbReference>
<dbReference type="SUPFAM" id="SSF57756">
    <property type="entry name" value="Retrovirus zinc finger-like domains"/>
    <property type="match status" value="1"/>
</dbReference>
<dbReference type="Pfam" id="PF00098">
    <property type="entry name" value="zf-CCHC"/>
    <property type="match status" value="1"/>
</dbReference>
<keyword evidence="5" id="KW-1185">Reference proteome</keyword>
<name>A0AA40IBW6_CNENI</name>
<sequence>MDITKIIQGPEEPYQDFVARLLQAVDRVVGDPNRGFLLVKQLAFENANRTCQEALGPYRKRESIPEFICICADIGPSYVQGVTLAAALKESLQRDHSGSKEKRSFTCGRPGHFAKNCKQRVASGGQRSSAPSLPAWQPSLCPCCRKGKHWASGCGFQTDIDGQPIDGPAKQQLTAEAGTALTKVEAALQAAQLARVDLTKPLQSEQCITTMDLRKQLIPPFKKLKITPSVMMPAQPPAPKGRVRKQAKATREASVPTWGQLKKLTTDAQQVVKEQGFR</sequence>
<dbReference type="InterPro" id="IPR050195">
    <property type="entry name" value="Primate_lentivir_Gag_pol-like"/>
</dbReference>
<feature type="domain" description="CCHC-type" evidence="3">
    <location>
        <begin position="105"/>
        <end position="119"/>
    </location>
</feature>
<dbReference type="InterPro" id="IPR001878">
    <property type="entry name" value="Znf_CCHC"/>
</dbReference>
<evidence type="ECO:0000256" key="1">
    <source>
        <dbReference type="PROSITE-ProRule" id="PRU00047"/>
    </source>
</evidence>
<evidence type="ECO:0000313" key="5">
    <source>
        <dbReference type="Proteomes" id="UP001177744"/>
    </source>
</evidence>
<dbReference type="InterPro" id="IPR036875">
    <property type="entry name" value="Znf_CCHC_sf"/>
</dbReference>
<evidence type="ECO:0000256" key="2">
    <source>
        <dbReference type="SAM" id="MobiDB-lite"/>
    </source>
</evidence>
<dbReference type="Gene3D" id="1.10.1200.30">
    <property type="match status" value="1"/>
</dbReference>
<reference evidence="4" key="1">
    <citation type="submission" date="2023-06" db="EMBL/GenBank/DDBJ databases">
        <title>Reference genome for the Northern bat (Eptesicus nilssonii), a most northern bat species.</title>
        <authorList>
            <person name="Laine V.N."/>
            <person name="Pulliainen A.T."/>
            <person name="Lilley T.M."/>
        </authorList>
    </citation>
    <scope>NUCLEOTIDE SEQUENCE</scope>
    <source>
        <strain evidence="4">BLF_Eptnil</strain>
        <tissue evidence="4">Kidney</tissue>
    </source>
</reference>
<organism evidence="4 5">
    <name type="scientific">Cnephaeus nilssonii</name>
    <name type="common">Northern bat</name>
    <name type="synonym">Eptesicus nilssonii</name>
    <dbReference type="NCBI Taxonomy" id="3371016"/>
    <lineage>
        <taxon>Eukaryota</taxon>
        <taxon>Metazoa</taxon>
        <taxon>Chordata</taxon>
        <taxon>Craniata</taxon>
        <taxon>Vertebrata</taxon>
        <taxon>Euteleostomi</taxon>
        <taxon>Mammalia</taxon>
        <taxon>Eutheria</taxon>
        <taxon>Laurasiatheria</taxon>
        <taxon>Chiroptera</taxon>
        <taxon>Yangochiroptera</taxon>
        <taxon>Vespertilionidae</taxon>
        <taxon>Cnephaeus</taxon>
    </lineage>
</organism>
<keyword evidence="1" id="KW-0479">Metal-binding</keyword>
<keyword evidence="1" id="KW-0863">Zinc-finger</keyword>
<accession>A0AA40IBW6</accession>